<dbReference type="GO" id="GO:0016887">
    <property type="term" value="F:ATP hydrolysis activity"/>
    <property type="evidence" value="ECO:0007669"/>
    <property type="project" value="InterPro"/>
</dbReference>
<dbReference type="InterPro" id="IPR050921">
    <property type="entry name" value="T4SS_GSP_E_ATPase"/>
</dbReference>
<dbReference type="Pfam" id="PF00437">
    <property type="entry name" value="T2SSE"/>
    <property type="match status" value="1"/>
</dbReference>
<dbReference type="STRING" id="1193502.SHALO_0252"/>
<proteinExistence type="inferred from homology"/>
<dbReference type="Proteomes" id="UP000094609">
    <property type="component" value="Chromosome"/>
</dbReference>
<dbReference type="CDD" id="cd01131">
    <property type="entry name" value="PilT"/>
    <property type="match status" value="1"/>
</dbReference>
<protein>
    <submittedName>
        <fullName evidence="3">PilT domain-containing protein</fullName>
    </submittedName>
</protein>
<dbReference type="InterPro" id="IPR027417">
    <property type="entry name" value="P-loop_NTPase"/>
</dbReference>
<dbReference type="NCBIfam" id="TIGR01420">
    <property type="entry name" value="pilT_fam"/>
    <property type="match status" value="1"/>
</dbReference>
<comment type="similarity">
    <text evidence="1">Belongs to the GSP E family.</text>
</comment>
<evidence type="ECO:0000313" key="4">
    <source>
        <dbReference type="Proteomes" id="UP000094609"/>
    </source>
</evidence>
<dbReference type="PATRIC" id="fig|1193502.14.peg.257"/>
<evidence type="ECO:0000256" key="1">
    <source>
        <dbReference type="ARBA" id="ARBA00006611"/>
    </source>
</evidence>
<organism evidence="3 4">
    <name type="scientific">Sulfurospirillum halorespirans DSM 13726</name>
    <dbReference type="NCBI Taxonomy" id="1193502"/>
    <lineage>
        <taxon>Bacteria</taxon>
        <taxon>Pseudomonadati</taxon>
        <taxon>Campylobacterota</taxon>
        <taxon>Epsilonproteobacteria</taxon>
        <taxon>Campylobacterales</taxon>
        <taxon>Sulfurospirillaceae</taxon>
        <taxon>Sulfurospirillum</taxon>
    </lineage>
</organism>
<dbReference type="RefSeq" id="WP_069477027.1">
    <property type="nucleotide sequence ID" value="NZ_CP017111.1"/>
</dbReference>
<dbReference type="AlphaFoldDB" id="A0A1D7TGD3"/>
<dbReference type="InterPro" id="IPR001482">
    <property type="entry name" value="T2SS/T4SS_dom"/>
</dbReference>
<dbReference type="SUPFAM" id="SSF52540">
    <property type="entry name" value="P-loop containing nucleoside triphosphate hydrolases"/>
    <property type="match status" value="1"/>
</dbReference>
<evidence type="ECO:0000259" key="2">
    <source>
        <dbReference type="PROSITE" id="PS00662"/>
    </source>
</evidence>
<name>A0A1D7TGD3_9BACT</name>
<evidence type="ECO:0000313" key="3">
    <source>
        <dbReference type="EMBL" id="AOO64049.1"/>
    </source>
</evidence>
<accession>A0A1D7TGD3</accession>
<feature type="domain" description="Bacterial type II secretion system protein E" evidence="2">
    <location>
        <begin position="208"/>
        <end position="222"/>
    </location>
</feature>
<dbReference type="InterPro" id="IPR006321">
    <property type="entry name" value="PilT/PilU"/>
</dbReference>
<dbReference type="PANTHER" id="PTHR30486:SF12">
    <property type="entry name" value="TYPE IV PILUS ATPASE PILU"/>
    <property type="match status" value="1"/>
</dbReference>
<dbReference type="Gene3D" id="3.30.450.90">
    <property type="match status" value="1"/>
</dbReference>
<dbReference type="Gene3D" id="3.40.50.300">
    <property type="entry name" value="P-loop containing nucleotide triphosphate hydrolases"/>
    <property type="match status" value="1"/>
</dbReference>
<sequence>MAAVEVNVSELTFEMTKKLKFYLSKLVEHKGSDLHVKTGATIRGRIHGEIVSFSKEALGYQDGLTLAKELLRSRFPELVEKKNIDFTFKLNDEYRFRVNMFFQVDGVSAVFRTIPMVLPTIEALHLPVILNTLCDLPRGLILVTGPTGSGKTTTLASMINRINKTQKKHIITIEDPVEFIYKDESCVVNQRAIGQDAISFSDALRAALREDPDVILVGEMRDLETIETAMHAAETGHLVLSTLHTVDAKETVGRIIGMFPGSEQNRIKMSLASVLQGIVAQRLVKTVDNGRTAAVEILVKNARIEALILEGREGEIPDALKEGKDVYKTQTFDQALLGLYAEGRISREAAIQTSTSRNDITMALDFYDADKSQKETRKDETRVSIKELQEIDKDILSLKK</sequence>
<dbReference type="InterPro" id="IPR003593">
    <property type="entry name" value="AAA+_ATPase"/>
</dbReference>
<dbReference type="SMART" id="SM00382">
    <property type="entry name" value="AAA"/>
    <property type="match status" value="1"/>
</dbReference>
<dbReference type="KEGG" id="shal:SHALO_0252"/>
<keyword evidence="4" id="KW-1185">Reference proteome</keyword>
<dbReference type="PANTHER" id="PTHR30486">
    <property type="entry name" value="TWITCHING MOTILITY PROTEIN PILT"/>
    <property type="match status" value="1"/>
</dbReference>
<dbReference type="EMBL" id="CP017111">
    <property type="protein sequence ID" value="AOO64049.1"/>
    <property type="molecule type" value="Genomic_DNA"/>
</dbReference>
<gene>
    <name evidence="3" type="ORF">SHALO_0252</name>
</gene>
<dbReference type="GO" id="GO:0005524">
    <property type="term" value="F:ATP binding"/>
    <property type="evidence" value="ECO:0007669"/>
    <property type="project" value="InterPro"/>
</dbReference>
<reference evidence="4" key="1">
    <citation type="submission" date="2016-08" db="EMBL/GenBank/DDBJ databases">
        <title>Complete genome sequence of the organohalide-respiring Epsilonproteobacterium Sulfurospirillum halorespirans.</title>
        <authorList>
            <person name="Goris T."/>
            <person name="Zimmermann J."/>
            <person name="Schenz B."/>
            <person name="Lemos M."/>
            <person name="Hackermueller J."/>
            <person name="Diekert G."/>
        </authorList>
    </citation>
    <scope>NUCLEOTIDE SEQUENCE [LARGE SCALE GENOMIC DNA]</scope>
    <source>
        <strain>DSM 13726</strain>
        <strain evidence="4">PCE-M2</strain>
    </source>
</reference>
<dbReference type="PROSITE" id="PS00662">
    <property type="entry name" value="T2SP_E"/>
    <property type="match status" value="1"/>
</dbReference>